<proteinExistence type="predicted"/>
<evidence type="ECO:0000313" key="3">
    <source>
        <dbReference type="Proteomes" id="UP000559626"/>
    </source>
</evidence>
<comment type="caution">
    <text evidence="2">The sequence shown here is derived from an EMBL/GenBank/DDBJ whole genome shotgun (WGS) entry which is preliminary data.</text>
</comment>
<reference evidence="2 3" key="1">
    <citation type="submission" date="2020-04" db="EMBL/GenBank/DDBJ databases">
        <title>Hymenobacter polaris sp. nov., isolated from Arctic soil.</title>
        <authorList>
            <person name="Dahal R.H."/>
        </authorList>
    </citation>
    <scope>NUCLEOTIDE SEQUENCE [LARGE SCALE GENOMIC DNA]</scope>
    <source>
        <strain evidence="2 3">RP-2-7</strain>
    </source>
</reference>
<evidence type="ECO:0000313" key="2">
    <source>
        <dbReference type="EMBL" id="NML67627.1"/>
    </source>
</evidence>
<organism evidence="2 3">
    <name type="scientific">Hymenobacter polaris</name>
    <dbReference type="NCBI Taxonomy" id="2682546"/>
    <lineage>
        <taxon>Bacteria</taxon>
        <taxon>Pseudomonadati</taxon>
        <taxon>Bacteroidota</taxon>
        <taxon>Cytophagia</taxon>
        <taxon>Cytophagales</taxon>
        <taxon>Hymenobacteraceae</taxon>
        <taxon>Hymenobacter</taxon>
    </lineage>
</organism>
<dbReference type="RefSeq" id="WP_169533280.1">
    <property type="nucleotide sequence ID" value="NZ_JABBGH010000003.1"/>
</dbReference>
<evidence type="ECO:0000256" key="1">
    <source>
        <dbReference type="SAM" id="MobiDB-lite"/>
    </source>
</evidence>
<feature type="region of interest" description="Disordered" evidence="1">
    <location>
        <begin position="1"/>
        <end position="23"/>
    </location>
</feature>
<sequence>MKSPAEYLEAAWQPEPDPWPTGGIPFVPLAQAEAAVAAALADAEKYRGFLLRALRRGDSSTPTALGPASDEL</sequence>
<gene>
    <name evidence="2" type="ORF">HHL22_20695</name>
</gene>
<dbReference type="Proteomes" id="UP000559626">
    <property type="component" value="Unassembled WGS sequence"/>
</dbReference>
<dbReference type="AlphaFoldDB" id="A0A7Y0AHW9"/>
<keyword evidence="3" id="KW-1185">Reference proteome</keyword>
<dbReference type="EMBL" id="JABBGH010000003">
    <property type="protein sequence ID" value="NML67627.1"/>
    <property type="molecule type" value="Genomic_DNA"/>
</dbReference>
<accession>A0A7Y0AHW9</accession>
<name>A0A7Y0AHW9_9BACT</name>
<protein>
    <submittedName>
        <fullName evidence="2">Uncharacterized protein</fullName>
    </submittedName>
</protein>